<dbReference type="AlphaFoldDB" id="A0A1Z5KL39"/>
<accession>A0A1Z5KL39</accession>
<dbReference type="Proteomes" id="UP000198406">
    <property type="component" value="Unassembled WGS sequence"/>
</dbReference>
<protein>
    <submittedName>
        <fullName evidence="1">Uncharacterized protein</fullName>
    </submittedName>
</protein>
<gene>
    <name evidence="1" type="ORF">FisN_2Hu417</name>
</gene>
<evidence type="ECO:0000313" key="2">
    <source>
        <dbReference type="Proteomes" id="UP000198406"/>
    </source>
</evidence>
<sequence length="266" mass="30910">MVARRQLVESYFHAASAVDVKEVWEKALYHALVQLREAITDPRGMIYVTPFILLNLNRDDEAYDLVRYWVSVYCVWTTRPMTEIMSRHVESKEGEFFYPRTKNGRYQDLFEEYPAAVDEQDMLMVFLVTLLIIKLRIVAAYDAACASLDLVFHETTGGRLIQEVRCTVADMIIDERLVNIDSQRRQIDQLVEIIDRRNPTTLPAILNPLPLISQRQPATDVRGEPSEAYEIVTYSYRCFARIPGARKMLEDRYGPNPTYNATMHYD</sequence>
<organism evidence="1 2">
    <name type="scientific">Fistulifera solaris</name>
    <name type="common">Oleaginous diatom</name>
    <dbReference type="NCBI Taxonomy" id="1519565"/>
    <lineage>
        <taxon>Eukaryota</taxon>
        <taxon>Sar</taxon>
        <taxon>Stramenopiles</taxon>
        <taxon>Ochrophyta</taxon>
        <taxon>Bacillariophyta</taxon>
        <taxon>Bacillariophyceae</taxon>
        <taxon>Bacillariophycidae</taxon>
        <taxon>Naviculales</taxon>
        <taxon>Naviculaceae</taxon>
        <taxon>Fistulifera</taxon>
    </lineage>
</organism>
<keyword evidence="2" id="KW-1185">Reference proteome</keyword>
<reference evidence="1 2" key="1">
    <citation type="journal article" date="2015" name="Plant Cell">
        <title>Oil accumulation by the oleaginous diatom Fistulifera solaris as revealed by the genome and transcriptome.</title>
        <authorList>
            <person name="Tanaka T."/>
            <person name="Maeda Y."/>
            <person name="Veluchamy A."/>
            <person name="Tanaka M."/>
            <person name="Abida H."/>
            <person name="Marechal E."/>
            <person name="Bowler C."/>
            <person name="Muto M."/>
            <person name="Sunaga Y."/>
            <person name="Tanaka M."/>
            <person name="Yoshino T."/>
            <person name="Taniguchi T."/>
            <person name="Fukuda Y."/>
            <person name="Nemoto M."/>
            <person name="Matsumoto M."/>
            <person name="Wong P.S."/>
            <person name="Aburatani S."/>
            <person name="Fujibuchi W."/>
        </authorList>
    </citation>
    <scope>NUCLEOTIDE SEQUENCE [LARGE SCALE GENOMIC DNA]</scope>
    <source>
        <strain evidence="1 2">JPCC DA0580</strain>
    </source>
</reference>
<proteinExistence type="predicted"/>
<comment type="caution">
    <text evidence="1">The sequence shown here is derived from an EMBL/GenBank/DDBJ whole genome shotgun (WGS) entry which is preliminary data.</text>
</comment>
<evidence type="ECO:0000313" key="1">
    <source>
        <dbReference type="EMBL" id="GAX26648.1"/>
    </source>
</evidence>
<dbReference type="EMBL" id="BDSP01000251">
    <property type="protein sequence ID" value="GAX26648.1"/>
    <property type="molecule type" value="Genomic_DNA"/>
</dbReference>
<dbReference type="InParanoid" id="A0A1Z5KL39"/>
<dbReference type="OrthoDB" id="4936877at2759"/>
<name>A0A1Z5KL39_FISSO</name>